<evidence type="ECO:0000313" key="2">
    <source>
        <dbReference type="Proteomes" id="UP000198900"/>
    </source>
</evidence>
<dbReference type="EMBL" id="FNDI01000061">
    <property type="protein sequence ID" value="SDJ54207.1"/>
    <property type="molecule type" value="Genomic_DNA"/>
</dbReference>
<keyword evidence="2" id="KW-1185">Reference proteome</keyword>
<gene>
    <name evidence="1" type="ORF">SAMN04487926_1611</name>
</gene>
<reference evidence="1" key="1">
    <citation type="submission" date="2016-10" db="EMBL/GenBank/DDBJ databases">
        <authorList>
            <person name="Varghese N."/>
            <person name="Submissions S."/>
        </authorList>
    </citation>
    <scope>NUCLEOTIDE SEQUENCE [LARGE SCALE GENOMIC DNA]</scope>
    <source>
        <strain evidence="1">YR281</strain>
    </source>
</reference>
<dbReference type="Proteomes" id="UP000198900">
    <property type="component" value="Unassembled WGS sequence"/>
</dbReference>
<name>A0A7Z7FPM7_9BURK</name>
<dbReference type="RefSeq" id="WP_091790566.1">
    <property type="nucleotide sequence ID" value="NZ_FNDI01000061.1"/>
</dbReference>
<accession>A0A7Z7FPM7</accession>
<comment type="caution">
    <text evidence="1">The sequence shown here is derived from an EMBL/GenBank/DDBJ whole genome shotgun (WGS) entry which is preliminary data.</text>
</comment>
<protein>
    <submittedName>
        <fullName evidence="1">Uncharacterized protein</fullName>
    </submittedName>
</protein>
<dbReference type="AlphaFoldDB" id="A0A7Z7FPM7"/>
<proteinExistence type="predicted"/>
<sequence length="110" mass="12259">MERDLHVIDRLTAFQRVMKAAIADPERRLAAYFLMVLDAPNEEVNVLSYASNEFDRATAEYKRVEEAAKPGVDAVLVVADSAHALRVAYPNYFGDTSLFIAELQNIIANA</sequence>
<evidence type="ECO:0000313" key="1">
    <source>
        <dbReference type="EMBL" id="SDJ54207.1"/>
    </source>
</evidence>
<organism evidence="1 2">
    <name type="scientific">Paraburkholderia steynii</name>
    <dbReference type="NCBI Taxonomy" id="1245441"/>
    <lineage>
        <taxon>Bacteria</taxon>
        <taxon>Pseudomonadati</taxon>
        <taxon>Pseudomonadota</taxon>
        <taxon>Betaproteobacteria</taxon>
        <taxon>Burkholderiales</taxon>
        <taxon>Burkholderiaceae</taxon>
        <taxon>Paraburkholderia</taxon>
    </lineage>
</organism>